<proteinExistence type="predicted"/>
<feature type="non-terminal residue" evidence="1">
    <location>
        <position position="344"/>
    </location>
</feature>
<evidence type="ECO:0000313" key="1">
    <source>
        <dbReference type="EMBL" id="GAF73401.1"/>
    </source>
</evidence>
<name>X0SE47_9ZZZZ</name>
<gene>
    <name evidence="1" type="ORF">S01H1_17600</name>
</gene>
<reference evidence="1" key="1">
    <citation type="journal article" date="2014" name="Front. Microbiol.">
        <title>High frequency of phylogenetically diverse reductive dehalogenase-homologous genes in deep subseafloor sedimentary metagenomes.</title>
        <authorList>
            <person name="Kawai M."/>
            <person name="Futagami T."/>
            <person name="Toyoda A."/>
            <person name="Takaki Y."/>
            <person name="Nishi S."/>
            <person name="Hori S."/>
            <person name="Arai W."/>
            <person name="Tsubouchi T."/>
            <person name="Morono Y."/>
            <person name="Uchiyama I."/>
            <person name="Ito T."/>
            <person name="Fujiyama A."/>
            <person name="Inagaki F."/>
            <person name="Takami H."/>
        </authorList>
    </citation>
    <scope>NUCLEOTIDE SEQUENCE</scope>
    <source>
        <strain evidence="1">Expedition CK06-06</strain>
    </source>
</reference>
<accession>X0SE47</accession>
<dbReference type="AlphaFoldDB" id="X0SE47"/>
<organism evidence="1">
    <name type="scientific">marine sediment metagenome</name>
    <dbReference type="NCBI Taxonomy" id="412755"/>
    <lineage>
        <taxon>unclassified sequences</taxon>
        <taxon>metagenomes</taxon>
        <taxon>ecological metagenomes</taxon>
    </lineage>
</organism>
<protein>
    <submittedName>
        <fullName evidence="1">Uncharacterized protein</fullName>
    </submittedName>
</protein>
<sequence length="344" mass="39888">FNPRTIVKHRYYRKSPIYPEGAIFIWTEDEILWSSNLTDFYEDIPFFKTEMIYDDTQVNGESLLWDIIPLQNQLNSVFTTFYRYTAMYGNLQMAVPQEGVDVEAITNGTSRHIPYTGSKAPEFIKPPELSQTHFGFLNIIRQFEMSLSASHDISRGDKNLSGNAISFLQEIDDTTIRPSLNSTEEMYGEGSVFALKVMSQWYDTNRLVKAYGFQGWEIEESFRGEHLCENFHAKVKLMTGMPSHKLARVEFIKSLKEVDLIDRDEARAHLEFGSSNALLEEIQKENEIANKRVQELLDDENYKAVVNEETGEQELVTTVPFHVWDNHELLIKKETTTMRESYDD</sequence>
<feature type="non-terminal residue" evidence="1">
    <location>
        <position position="1"/>
    </location>
</feature>
<dbReference type="EMBL" id="BARS01009350">
    <property type="protein sequence ID" value="GAF73401.1"/>
    <property type="molecule type" value="Genomic_DNA"/>
</dbReference>
<comment type="caution">
    <text evidence="1">The sequence shown here is derived from an EMBL/GenBank/DDBJ whole genome shotgun (WGS) entry which is preliminary data.</text>
</comment>